<dbReference type="GO" id="GO:0015385">
    <property type="term" value="F:sodium:proton antiporter activity"/>
    <property type="evidence" value="ECO:0007669"/>
    <property type="project" value="InterPro"/>
</dbReference>
<keyword evidence="7" id="KW-0406">Ion transport</keyword>
<dbReference type="STRING" id="336292.SAMN05660710_03683"/>
<evidence type="ECO:0000256" key="9">
    <source>
        <dbReference type="ARBA" id="ARBA00023201"/>
    </source>
</evidence>
<evidence type="ECO:0000256" key="2">
    <source>
        <dbReference type="ARBA" id="ARBA00022448"/>
    </source>
</evidence>
<feature type="transmembrane region" description="Helical" evidence="10">
    <location>
        <begin position="203"/>
        <end position="228"/>
    </location>
</feature>
<dbReference type="InterPro" id="IPR018422">
    <property type="entry name" value="Cation/H_exchanger_CPA1"/>
</dbReference>
<dbReference type="InterPro" id="IPR014710">
    <property type="entry name" value="RmlC-like_jellyroll"/>
</dbReference>
<dbReference type="Gene3D" id="6.10.140.1330">
    <property type="match status" value="1"/>
</dbReference>
<dbReference type="GO" id="GO:0098719">
    <property type="term" value="P:sodium ion import across plasma membrane"/>
    <property type="evidence" value="ECO:0007669"/>
    <property type="project" value="TreeGrafter"/>
</dbReference>
<sequence>MDLISFISVIAVFFVVFALCEPAADKLRMPYTVLLAIVGTLLGTMALIVTTGPTSDLLGPAAAAILDLPIRSNVFIYVLLPTLLFQVALGLNVRRMLDDWVPIVLMAILAVIVATFVIGFALLPFTNIPLVACLMLGAIVATTDPSAVVSIFRNTSAPLRLSRIVEGESLLNDAAAIALYGFFLTFVMWGVPNPTFYDALVQFPALIVGGIAFGWLTGYLGSLVMARLDGRPTAQLSISVALAYLTYIIGDQIVGVSGVIATVVSGLTLNWLAPGRLSPGSWTYLREVWDSLSHWATSFIFVLAAILVPRLMADARLTDVMLIGVVIVAAFVARGFMLFGLLPLLSWMKVSPRVELPYRLIIMWGGLRGAVTLALALAVTESARVPAQIQREVGIVATGFVLFTLLVQGTTLRWLIGKLKLDRLSPLDQALSNQVVAVALQNVREDMSKTTQRHELDKEVVRSEAKAFAARLDTALERTEAAEETGDRDRVTLGLVALAGRERDMILESFREQLLSARLVEHMLSDVDRVIESTRAAGRTGYRDAGRQSLGRVPRYKLAIRLHNWFGLSGLLTNMTADRFEILLNQRLILSDLHDYIDSKIKRIHGKRVAEILHEALKRREEETRKALNGLQLQYPSYAADMERRFIRRTALRLEEQEYQVFFSDRLIGREVHAKLVHGIQEERRRLDLRPRLDLAMEKTEFTRRFPIFGEMDDVQREQLVRALKTRYAEPGEVLMRRGDVARNVYFIASGAVEVEIASQRYRLGRGEIFGELALLTRRPRRGHITAITHCTLLYLDEAAFRKLLGRNSQLRATVQETAERRGTTLEF</sequence>
<dbReference type="OrthoDB" id="9809206at2"/>
<keyword evidence="5 10" id="KW-1133">Transmembrane helix</keyword>
<organism evidence="12 13">
    <name type="scientific">Paracoccus tibetensis</name>
    <dbReference type="NCBI Taxonomy" id="336292"/>
    <lineage>
        <taxon>Bacteria</taxon>
        <taxon>Pseudomonadati</taxon>
        <taxon>Pseudomonadota</taxon>
        <taxon>Alphaproteobacteria</taxon>
        <taxon>Rhodobacterales</taxon>
        <taxon>Paracoccaceae</taxon>
        <taxon>Paracoccus</taxon>
    </lineage>
</organism>
<dbReference type="GO" id="GO:0051453">
    <property type="term" value="P:regulation of intracellular pH"/>
    <property type="evidence" value="ECO:0007669"/>
    <property type="project" value="TreeGrafter"/>
</dbReference>
<dbReference type="Gene3D" id="2.60.120.10">
    <property type="entry name" value="Jelly Rolls"/>
    <property type="match status" value="1"/>
</dbReference>
<feature type="transmembrane region" description="Helical" evidence="10">
    <location>
        <begin position="128"/>
        <end position="149"/>
    </location>
</feature>
<evidence type="ECO:0000256" key="1">
    <source>
        <dbReference type="ARBA" id="ARBA00004651"/>
    </source>
</evidence>
<evidence type="ECO:0000313" key="13">
    <source>
        <dbReference type="Proteomes" id="UP000199502"/>
    </source>
</evidence>
<dbReference type="RefSeq" id="WP_090748276.1">
    <property type="nucleotide sequence ID" value="NZ_FMVT01000022.1"/>
</dbReference>
<evidence type="ECO:0000313" key="12">
    <source>
        <dbReference type="EMBL" id="SCY95493.1"/>
    </source>
</evidence>
<dbReference type="GO" id="GO:0015386">
    <property type="term" value="F:potassium:proton antiporter activity"/>
    <property type="evidence" value="ECO:0007669"/>
    <property type="project" value="TreeGrafter"/>
</dbReference>
<proteinExistence type="predicted"/>
<gene>
    <name evidence="12" type="ORF">SAMN05660710_03683</name>
</gene>
<feature type="transmembrane region" description="Helical" evidence="10">
    <location>
        <begin position="100"/>
        <end position="122"/>
    </location>
</feature>
<reference evidence="12 13" key="1">
    <citation type="submission" date="2016-10" db="EMBL/GenBank/DDBJ databases">
        <authorList>
            <person name="de Groot N.N."/>
        </authorList>
    </citation>
    <scope>NUCLEOTIDE SEQUENCE [LARGE SCALE GENOMIC DNA]</scope>
    <source>
        <strain evidence="12 13">CGMCC 1.8925</strain>
    </source>
</reference>
<protein>
    <submittedName>
        <fullName evidence="12">Sodium/proton antiporter, CPA1 family</fullName>
    </submittedName>
</protein>
<dbReference type="GO" id="GO:0005886">
    <property type="term" value="C:plasma membrane"/>
    <property type="evidence" value="ECO:0007669"/>
    <property type="project" value="UniProtKB-SubCell"/>
</dbReference>
<keyword evidence="4 10" id="KW-0812">Transmembrane</keyword>
<feature type="transmembrane region" description="Helical" evidence="10">
    <location>
        <begin position="31"/>
        <end position="54"/>
    </location>
</feature>
<feature type="transmembrane region" description="Helical" evidence="10">
    <location>
        <begin position="6"/>
        <end position="24"/>
    </location>
</feature>
<feature type="transmembrane region" description="Helical" evidence="10">
    <location>
        <begin position="170"/>
        <end position="191"/>
    </location>
</feature>
<keyword evidence="9" id="KW-0739">Sodium transport</keyword>
<feature type="transmembrane region" description="Helical" evidence="10">
    <location>
        <begin position="292"/>
        <end position="313"/>
    </location>
</feature>
<dbReference type="PANTHER" id="PTHR10110:SF86">
    <property type="entry name" value="SODIUM_HYDROGEN EXCHANGER 7"/>
    <property type="match status" value="1"/>
</dbReference>
<dbReference type="Proteomes" id="UP000199502">
    <property type="component" value="Unassembled WGS sequence"/>
</dbReference>
<evidence type="ECO:0000256" key="5">
    <source>
        <dbReference type="ARBA" id="ARBA00022989"/>
    </source>
</evidence>
<dbReference type="InterPro" id="IPR018490">
    <property type="entry name" value="cNMP-bd_dom_sf"/>
</dbReference>
<evidence type="ECO:0000256" key="8">
    <source>
        <dbReference type="ARBA" id="ARBA00023136"/>
    </source>
</evidence>
<accession>A0A1G5K4F2</accession>
<dbReference type="AlphaFoldDB" id="A0A1G5K4F2"/>
<keyword evidence="3" id="KW-1003">Cell membrane</keyword>
<dbReference type="Pfam" id="PF00027">
    <property type="entry name" value="cNMP_binding"/>
    <property type="match status" value="1"/>
</dbReference>
<evidence type="ECO:0000259" key="11">
    <source>
        <dbReference type="PROSITE" id="PS50042"/>
    </source>
</evidence>
<dbReference type="PROSITE" id="PS50042">
    <property type="entry name" value="CNMP_BINDING_3"/>
    <property type="match status" value="1"/>
</dbReference>
<keyword evidence="2" id="KW-0813">Transport</keyword>
<evidence type="ECO:0000256" key="4">
    <source>
        <dbReference type="ARBA" id="ARBA00022692"/>
    </source>
</evidence>
<feature type="domain" description="Cyclic nucleotide-binding" evidence="11">
    <location>
        <begin position="708"/>
        <end position="822"/>
    </location>
</feature>
<evidence type="ECO:0000256" key="10">
    <source>
        <dbReference type="SAM" id="Phobius"/>
    </source>
</evidence>
<dbReference type="EMBL" id="FMVT01000022">
    <property type="protein sequence ID" value="SCY95493.1"/>
    <property type="molecule type" value="Genomic_DNA"/>
</dbReference>
<evidence type="ECO:0000256" key="6">
    <source>
        <dbReference type="ARBA" id="ARBA00023053"/>
    </source>
</evidence>
<dbReference type="InterPro" id="IPR000595">
    <property type="entry name" value="cNMP-bd_dom"/>
</dbReference>
<keyword evidence="13" id="KW-1185">Reference proteome</keyword>
<dbReference type="CDD" id="cd00038">
    <property type="entry name" value="CAP_ED"/>
    <property type="match status" value="1"/>
</dbReference>
<feature type="transmembrane region" description="Helical" evidence="10">
    <location>
        <begin position="240"/>
        <end position="272"/>
    </location>
</feature>
<dbReference type="Pfam" id="PF00999">
    <property type="entry name" value="Na_H_Exchanger"/>
    <property type="match status" value="1"/>
</dbReference>
<comment type="subcellular location">
    <subcellularLocation>
        <location evidence="1">Cell membrane</location>
        <topology evidence="1">Multi-pass membrane protein</topology>
    </subcellularLocation>
</comment>
<evidence type="ECO:0000256" key="3">
    <source>
        <dbReference type="ARBA" id="ARBA00022475"/>
    </source>
</evidence>
<feature type="transmembrane region" description="Helical" evidence="10">
    <location>
        <begin position="361"/>
        <end position="380"/>
    </location>
</feature>
<dbReference type="InterPro" id="IPR006153">
    <property type="entry name" value="Cation/H_exchanger_TM"/>
</dbReference>
<name>A0A1G5K4F2_9RHOB</name>
<feature type="transmembrane region" description="Helical" evidence="10">
    <location>
        <begin position="392"/>
        <end position="416"/>
    </location>
</feature>
<feature type="transmembrane region" description="Helical" evidence="10">
    <location>
        <begin position="74"/>
        <end position="93"/>
    </location>
</feature>
<keyword evidence="8 10" id="KW-0472">Membrane</keyword>
<dbReference type="PANTHER" id="PTHR10110">
    <property type="entry name" value="SODIUM/HYDROGEN EXCHANGER"/>
    <property type="match status" value="1"/>
</dbReference>
<keyword evidence="6" id="KW-0915">Sodium</keyword>
<dbReference type="SMART" id="SM00100">
    <property type="entry name" value="cNMP"/>
    <property type="match status" value="1"/>
</dbReference>
<feature type="transmembrane region" description="Helical" evidence="10">
    <location>
        <begin position="320"/>
        <end position="341"/>
    </location>
</feature>
<dbReference type="SUPFAM" id="SSF51206">
    <property type="entry name" value="cAMP-binding domain-like"/>
    <property type="match status" value="1"/>
</dbReference>
<evidence type="ECO:0000256" key="7">
    <source>
        <dbReference type="ARBA" id="ARBA00023065"/>
    </source>
</evidence>